<evidence type="ECO:0000313" key="2">
    <source>
        <dbReference type="Proteomes" id="UP001498398"/>
    </source>
</evidence>
<gene>
    <name evidence="1" type="ORF">VKT23_011475</name>
</gene>
<dbReference type="Proteomes" id="UP001498398">
    <property type="component" value="Unassembled WGS sequence"/>
</dbReference>
<dbReference type="EMBL" id="JBANRG010000025">
    <property type="protein sequence ID" value="KAK7453963.1"/>
    <property type="molecule type" value="Genomic_DNA"/>
</dbReference>
<dbReference type="Gene3D" id="3.80.10.10">
    <property type="entry name" value="Ribonuclease Inhibitor"/>
    <property type="match status" value="1"/>
</dbReference>
<dbReference type="InterPro" id="IPR032675">
    <property type="entry name" value="LRR_dom_sf"/>
</dbReference>
<sequence>MDKVFYSPIQQCLCQVLQVCKNLTHLTISQFILSADWLIALSHLPALRSVMIGSVSIEDLSVESMIRAGEIPPCSQILTLEIMEPKHEQSRESAGLGIWHLLLILPSLVTLNHTSMRFISMFPDGLIREQTGALFCTLRRLLFSKVNPWDVPDLINWIESRPNRICTLTHVKLEMVWGLPDDIAIAFVESLELAPLQVLSLEGLKTGSLEFIDRIAQLFPDLLGLTLIQRENDRQHKTTMCHWPHPSWEYAIHFRPFRKLRYFGWNFAIPMFAQTAIPLLAYEKIAEGMDPDKLWLDEELWKMLQEDCFHDEQYLAAPFAVHCPTLEVMVLDHGYHPFFCLVSRGERGEISLESEFLSTAGWDLKDWNPRLDLGWSSPAL</sequence>
<name>A0ABR1JAY8_9AGAR</name>
<reference evidence="1 2" key="1">
    <citation type="submission" date="2024-01" db="EMBL/GenBank/DDBJ databases">
        <title>A draft genome for the cacao thread blight pathogen Marasmiellus scandens.</title>
        <authorList>
            <person name="Baruah I.K."/>
            <person name="Leung J."/>
            <person name="Bukari Y."/>
            <person name="Amoako-Attah I."/>
            <person name="Meinhardt L.W."/>
            <person name="Bailey B.A."/>
            <person name="Cohen S.P."/>
        </authorList>
    </citation>
    <scope>NUCLEOTIDE SEQUENCE [LARGE SCALE GENOMIC DNA]</scope>
    <source>
        <strain evidence="1 2">GH-19</strain>
    </source>
</reference>
<proteinExistence type="predicted"/>
<protein>
    <submittedName>
        <fullName evidence="1">Uncharacterized protein</fullName>
    </submittedName>
</protein>
<keyword evidence="2" id="KW-1185">Reference proteome</keyword>
<accession>A0ABR1JAY8</accession>
<comment type="caution">
    <text evidence="1">The sequence shown here is derived from an EMBL/GenBank/DDBJ whole genome shotgun (WGS) entry which is preliminary data.</text>
</comment>
<organism evidence="1 2">
    <name type="scientific">Marasmiellus scandens</name>
    <dbReference type="NCBI Taxonomy" id="2682957"/>
    <lineage>
        <taxon>Eukaryota</taxon>
        <taxon>Fungi</taxon>
        <taxon>Dikarya</taxon>
        <taxon>Basidiomycota</taxon>
        <taxon>Agaricomycotina</taxon>
        <taxon>Agaricomycetes</taxon>
        <taxon>Agaricomycetidae</taxon>
        <taxon>Agaricales</taxon>
        <taxon>Marasmiineae</taxon>
        <taxon>Omphalotaceae</taxon>
        <taxon>Marasmiellus</taxon>
    </lineage>
</organism>
<dbReference type="SUPFAM" id="SSF52047">
    <property type="entry name" value="RNI-like"/>
    <property type="match status" value="1"/>
</dbReference>
<evidence type="ECO:0000313" key="1">
    <source>
        <dbReference type="EMBL" id="KAK7453963.1"/>
    </source>
</evidence>